<accession>A0A4C1WP20</accession>
<dbReference type="Proteomes" id="UP000299102">
    <property type="component" value="Unassembled WGS sequence"/>
</dbReference>
<sequence length="90" mass="10368">MAMFSTVLTRCERTSDYVSSISNTGLRVDRRTRHVRAPVRPASRSSMYHTNYAGRVRTQPVTRYSIKWLLEYTSRATELCSDSFLDTLSV</sequence>
<protein>
    <submittedName>
        <fullName evidence="1">Uncharacterized protein</fullName>
    </submittedName>
</protein>
<comment type="caution">
    <text evidence="1">The sequence shown here is derived from an EMBL/GenBank/DDBJ whole genome shotgun (WGS) entry which is preliminary data.</text>
</comment>
<evidence type="ECO:0000313" key="2">
    <source>
        <dbReference type="Proteomes" id="UP000299102"/>
    </source>
</evidence>
<gene>
    <name evidence="1" type="ORF">EVAR_88569_1</name>
</gene>
<reference evidence="1 2" key="1">
    <citation type="journal article" date="2019" name="Commun. Biol.">
        <title>The bagworm genome reveals a unique fibroin gene that provides high tensile strength.</title>
        <authorList>
            <person name="Kono N."/>
            <person name="Nakamura H."/>
            <person name="Ohtoshi R."/>
            <person name="Tomita M."/>
            <person name="Numata K."/>
            <person name="Arakawa K."/>
        </authorList>
    </citation>
    <scope>NUCLEOTIDE SEQUENCE [LARGE SCALE GENOMIC DNA]</scope>
</reference>
<dbReference type="EMBL" id="BGZK01000590">
    <property type="protein sequence ID" value="GBP51864.1"/>
    <property type="molecule type" value="Genomic_DNA"/>
</dbReference>
<dbReference type="AlphaFoldDB" id="A0A4C1WP20"/>
<organism evidence="1 2">
    <name type="scientific">Eumeta variegata</name>
    <name type="common">Bagworm moth</name>
    <name type="synonym">Eumeta japonica</name>
    <dbReference type="NCBI Taxonomy" id="151549"/>
    <lineage>
        <taxon>Eukaryota</taxon>
        <taxon>Metazoa</taxon>
        <taxon>Ecdysozoa</taxon>
        <taxon>Arthropoda</taxon>
        <taxon>Hexapoda</taxon>
        <taxon>Insecta</taxon>
        <taxon>Pterygota</taxon>
        <taxon>Neoptera</taxon>
        <taxon>Endopterygota</taxon>
        <taxon>Lepidoptera</taxon>
        <taxon>Glossata</taxon>
        <taxon>Ditrysia</taxon>
        <taxon>Tineoidea</taxon>
        <taxon>Psychidae</taxon>
        <taxon>Oiketicinae</taxon>
        <taxon>Eumeta</taxon>
    </lineage>
</organism>
<name>A0A4C1WP20_EUMVA</name>
<proteinExistence type="predicted"/>
<evidence type="ECO:0000313" key="1">
    <source>
        <dbReference type="EMBL" id="GBP51864.1"/>
    </source>
</evidence>
<keyword evidence="2" id="KW-1185">Reference proteome</keyword>